<feature type="region of interest" description="Disordered" evidence="1">
    <location>
        <begin position="586"/>
        <end position="620"/>
    </location>
</feature>
<evidence type="ECO:0008006" key="5">
    <source>
        <dbReference type="Google" id="ProtNLM"/>
    </source>
</evidence>
<evidence type="ECO:0000313" key="4">
    <source>
        <dbReference type="Proteomes" id="UP000383932"/>
    </source>
</evidence>
<feature type="compositionally biased region" description="Basic residues" evidence="1">
    <location>
        <begin position="1"/>
        <end position="24"/>
    </location>
</feature>
<evidence type="ECO:0000256" key="1">
    <source>
        <dbReference type="SAM" id="MobiDB-lite"/>
    </source>
</evidence>
<keyword evidence="2" id="KW-0812">Transmembrane</keyword>
<feature type="region of interest" description="Disordered" evidence="1">
    <location>
        <begin position="262"/>
        <end position="312"/>
    </location>
</feature>
<feature type="compositionally biased region" description="Polar residues" evidence="1">
    <location>
        <begin position="130"/>
        <end position="145"/>
    </location>
</feature>
<protein>
    <recommendedName>
        <fullName evidence="5">Transmembrane protein</fullName>
    </recommendedName>
</protein>
<gene>
    <name evidence="3" type="ORF">CTheo_125</name>
</gene>
<feature type="compositionally biased region" description="Low complexity" evidence="1">
    <location>
        <begin position="95"/>
        <end position="112"/>
    </location>
</feature>
<organism evidence="3 4">
    <name type="scientific">Ceratobasidium theobromae</name>
    <dbReference type="NCBI Taxonomy" id="1582974"/>
    <lineage>
        <taxon>Eukaryota</taxon>
        <taxon>Fungi</taxon>
        <taxon>Dikarya</taxon>
        <taxon>Basidiomycota</taxon>
        <taxon>Agaricomycotina</taxon>
        <taxon>Agaricomycetes</taxon>
        <taxon>Cantharellales</taxon>
        <taxon>Ceratobasidiaceae</taxon>
        <taxon>Ceratobasidium</taxon>
    </lineage>
</organism>
<evidence type="ECO:0000313" key="3">
    <source>
        <dbReference type="EMBL" id="KAB5596488.1"/>
    </source>
</evidence>
<accession>A0A5N5QXT6</accession>
<name>A0A5N5QXT6_9AGAM</name>
<dbReference type="AlphaFoldDB" id="A0A5N5QXT6"/>
<dbReference type="OrthoDB" id="2983908at2759"/>
<sequence>MPHKPSKGKRIRRYEHTHAGHRRPMTQSSTTLASGHSSGSANNTRSSINQHAKLAAVESPDTTSFDMLSVEPSSTRSRSSLEPTSTVPPSSQSYESRPTTRTKTSSSSETSPVASVYVDSMQTSRKEVETSTARNEAQQFQVEPTSSIERTTLVVPATFSLAAIPSSTSGSTSSGLLGIPKASGSTIVTRPITWTRPTSSITHGPSASPSNPIVQPPISHSHISPALIAFMAIGGLTALGLSFYAFRRVRYKALHVSRSQFQLASGGRGGSTGVSGSESNKSFVSGGLGRLGLNKQKRGRSGGDDSPLWGGREKFSPQISYNTVGSPSAAHLSERIPIHRRRSLMGALRRTAPGRLSKNGPGWNAIPEVPSVPTVKITDMDTSHHRGGSGSSFSGSPDPNLASIQVASVTRTLSATASYRGSPLPRPITILEHPRPAPKVPPKAVLKAPSKINVPDQIPPVPKIPDIPVLASHLPGQKKHADINSRGKIAVADISKPRPVASANPELPSSETNRTVGETDPMAMYAKYSAGLGVRNGSPEPIRRETSMAKKIAQITSSNTKLTISSTISQVSLSNRDTRALAAAAGVVSPTPSEEHISSETDRKQVGGGPLPNAPGTPGLGEVGNVMLRSFGQSGSMVPAYLETPAIGLDGRSSYLSTNLGSEAPIHNHVISSTVTETGPQHVIAKAPTSETDVSTLAVSMADDSDRRTIMSAYSQDFMPPSQQAHMRDNPDYRSPTYSIYNYYGPDRTSRMPSMIHGEHEPEIGGAI</sequence>
<feature type="compositionally biased region" description="Low complexity" evidence="1">
    <location>
        <begin position="68"/>
        <end position="85"/>
    </location>
</feature>
<proteinExistence type="predicted"/>
<evidence type="ECO:0000256" key="2">
    <source>
        <dbReference type="SAM" id="Phobius"/>
    </source>
</evidence>
<dbReference type="EMBL" id="SSOP01000001">
    <property type="protein sequence ID" value="KAB5596488.1"/>
    <property type="molecule type" value="Genomic_DNA"/>
</dbReference>
<feature type="region of interest" description="Disordered" evidence="1">
    <location>
        <begin position="1"/>
        <end position="145"/>
    </location>
</feature>
<feature type="compositionally biased region" description="Polar residues" evidence="1">
    <location>
        <begin position="25"/>
        <end position="50"/>
    </location>
</feature>
<feature type="compositionally biased region" description="Basic and acidic residues" evidence="1">
    <location>
        <begin position="593"/>
        <end position="605"/>
    </location>
</feature>
<keyword evidence="2" id="KW-1133">Transmembrane helix</keyword>
<keyword evidence="2" id="KW-0472">Membrane</keyword>
<feature type="transmembrane region" description="Helical" evidence="2">
    <location>
        <begin position="226"/>
        <end position="246"/>
    </location>
</feature>
<comment type="caution">
    <text evidence="3">The sequence shown here is derived from an EMBL/GenBank/DDBJ whole genome shotgun (WGS) entry which is preliminary data.</text>
</comment>
<keyword evidence="4" id="KW-1185">Reference proteome</keyword>
<reference evidence="3 4" key="1">
    <citation type="journal article" date="2019" name="Fungal Biol. Biotechnol.">
        <title>Draft genome sequence of fastidious pathogen Ceratobasidium theobromae, which causes vascular-streak dieback in Theobroma cacao.</title>
        <authorList>
            <person name="Ali S.S."/>
            <person name="Asman A."/>
            <person name="Shao J."/>
            <person name="Firmansyah A.P."/>
            <person name="Susilo A.W."/>
            <person name="Rosmana A."/>
            <person name="McMahon P."/>
            <person name="Junaid M."/>
            <person name="Guest D."/>
            <person name="Kheng T.Y."/>
            <person name="Meinhardt L.W."/>
            <person name="Bailey B.A."/>
        </authorList>
    </citation>
    <scope>NUCLEOTIDE SEQUENCE [LARGE SCALE GENOMIC DNA]</scope>
    <source>
        <strain evidence="3 4">CT2</strain>
    </source>
</reference>
<dbReference type="Proteomes" id="UP000383932">
    <property type="component" value="Unassembled WGS sequence"/>
</dbReference>